<gene>
    <name evidence="3" type="ORF">KDA_34230</name>
</gene>
<accession>A0A402B9E8</accession>
<feature type="region of interest" description="Disordered" evidence="1">
    <location>
        <begin position="1"/>
        <end position="22"/>
    </location>
</feature>
<evidence type="ECO:0000313" key="4">
    <source>
        <dbReference type="Proteomes" id="UP000287171"/>
    </source>
</evidence>
<dbReference type="InterPro" id="IPR010093">
    <property type="entry name" value="SinI_DNA-bd"/>
</dbReference>
<dbReference type="SUPFAM" id="SSF46955">
    <property type="entry name" value="Putative DNA-binding domain"/>
    <property type="match status" value="1"/>
</dbReference>
<keyword evidence="4" id="KW-1185">Reference proteome</keyword>
<proteinExistence type="predicted"/>
<dbReference type="GO" id="GO:0003677">
    <property type="term" value="F:DNA binding"/>
    <property type="evidence" value="ECO:0007669"/>
    <property type="project" value="InterPro"/>
</dbReference>
<dbReference type="RefSeq" id="WP_246039152.1">
    <property type="nucleotide sequence ID" value="NZ_BIFT01000001.1"/>
</dbReference>
<comment type="caution">
    <text evidence="3">The sequence shown here is derived from an EMBL/GenBank/DDBJ whole genome shotgun (WGS) entry which is preliminary data.</text>
</comment>
<dbReference type="AlphaFoldDB" id="A0A402B9E8"/>
<dbReference type="Pfam" id="PF12728">
    <property type="entry name" value="HTH_17"/>
    <property type="match status" value="1"/>
</dbReference>
<organism evidence="3 4">
    <name type="scientific">Dictyobacter alpinus</name>
    <dbReference type="NCBI Taxonomy" id="2014873"/>
    <lineage>
        <taxon>Bacteria</taxon>
        <taxon>Bacillati</taxon>
        <taxon>Chloroflexota</taxon>
        <taxon>Ktedonobacteria</taxon>
        <taxon>Ktedonobacterales</taxon>
        <taxon>Dictyobacteraceae</taxon>
        <taxon>Dictyobacter</taxon>
    </lineage>
</organism>
<dbReference type="EMBL" id="BIFT01000001">
    <property type="protein sequence ID" value="GCE27939.1"/>
    <property type="molecule type" value="Genomic_DNA"/>
</dbReference>
<feature type="domain" description="Helix-turn-helix" evidence="2">
    <location>
        <begin position="27"/>
        <end position="78"/>
    </location>
</feature>
<evidence type="ECO:0000313" key="3">
    <source>
        <dbReference type="EMBL" id="GCE27939.1"/>
    </source>
</evidence>
<protein>
    <recommendedName>
        <fullName evidence="2">Helix-turn-helix domain-containing protein</fullName>
    </recommendedName>
</protein>
<dbReference type="InterPro" id="IPR041657">
    <property type="entry name" value="HTH_17"/>
</dbReference>
<sequence>MPQSNAVLDKHQSEAKRPKMAEEKDELLTVREVARRLRVDDTTVRRWIKSGALEAIALPHRAKRQAYRIKRSTLESLLGGALPEA</sequence>
<evidence type="ECO:0000259" key="2">
    <source>
        <dbReference type="Pfam" id="PF12728"/>
    </source>
</evidence>
<feature type="compositionally biased region" description="Basic and acidic residues" evidence="1">
    <location>
        <begin position="8"/>
        <end position="22"/>
    </location>
</feature>
<dbReference type="Proteomes" id="UP000287171">
    <property type="component" value="Unassembled WGS sequence"/>
</dbReference>
<name>A0A402B9E8_9CHLR</name>
<reference evidence="4" key="1">
    <citation type="submission" date="2018-12" db="EMBL/GenBank/DDBJ databases">
        <title>Tengunoibacter tsumagoiensis gen. nov., sp. nov., Dictyobacter kobayashii sp. nov., D. alpinus sp. nov., and D. joshuensis sp. nov. and description of Dictyobacteraceae fam. nov. within the order Ktedonobacterales isolated from Tengu-no-mugimeshi.</title>
        <authorList>
            <person name="Wang C.M."/>
            <person name="Zheng Y."/>
            <person name="Sakai Y."/>
            <person name="Toyoda A."/>
            <person name="Minakuchi Y."/>
            <person name="Abe K."/>
            <person name="Yokota A."/>
            <person name="Yabe S."/>
        </authorList>
    </citation>
    <scope>NUCLEOTIDE SEQUENCE [LARGE SCALE GENOMIC DNA]</scope>
    <source>
        <strain evidence="4">Uno16</strain>
    </source>
</reference>
<evidence type="ECO:0000256" key="1">
    <source>
        <dbReference type="SAM" id="MobiDB-lite"/>
    </source>
</evidence>
<dbReference type="Gene3D" id="1.10.1660.10">
    <property type="match status" value="1"/>
</dbReference>
<dbReference type="NCBIfam" id="TIGR01764">
    <property type="entry name" value="excise"/>
    <property type="match status" value="1"/>
</dbReference>
<dbReference type="InterPro" id="IPR009061">
    <property type="entry name" value="DNA-bd_dom_put_sf"/>
</dbReference>